<name>A0A9N7TRE7_PLEPL</name>
<comment type="caution">
    <text evidence="2">The sequence shown here is derived from an EMBL/GenBank/DDBJ whole genome shotgun (WGS) entry which is preliminary data.</text>
</comment>
<keyword evidence="3" id="KW-1185">Reference proteome</keyword>
<organism evidence="2 3">
    <name type="scientific">Pleuronectes platessa</name>
    <name type="common">European plaice</name>
    <dbReference type="NCBI Taxonomy" id="8262"/>
    <lineage>
        <taxon>Eukaryota</taxon>
        <taxon>Metazoa</taxon>
        <taxon>Chordata</taxon>
        <taxon>Craniata</taxon>
        <taxon>Vertebrata</taxon>
        <taxon>Euteleostomi</taxon>
        <taxon>Actinopterygii</taxon>
        <taxon>Neopterygii</taxon>
        <taxon>Teleostei</taxon>
        <taxon>Neoteleostei</taxon>
        <taxon>Acanthomorphata</taxon>
        <taxon>Carangaria</taxon>
        <taxon>Pleuronectiformes</taxon>
        <taxon>Pleuronectoidei</taxon>
        <taxon>Pleuronectidae</taxon>
        <taxon>Pleuronectes</taxon>
    </lineage>
</organism>
<sequence>MVVVETRSTGAGEENTSSPDEEGTLSSSTSNMSKKRGHHCGKTRKGRDAGRSVCLVICQPLLMLRCVEKRMLCGRLYSAGLWFAKSGSTVPDKCDAFTKMGAMLCVDMYVRDMYRHIHSVKQISHAAVQLLLTLTLHSGL</sequence>
<protein>
    <submittedName>
        <fullName evidence="2">Uncharacterized protein</fullName>
    </submittedName>
</protein>
<evidence type="ECO:0000256" key="1">
    <source>
        <dbReference type="SAM" id="MobiDB-lite"/>
    </source>
</evidence>
<evidence type="ECO:0000313" key="2">
    <source>
        <dbReference type="EMBL" id="CAB1417685.1"/>
    </source>
</evidence>
<feature type="region of interest" description="Disordered" evidence="1">
    <location>
        <begin position="1"/>
        <end position="48"/>
    </location>
</feature>
<feature type="compositionally biased region" description="Basic residues" evidence="1">
    <location>
        <begin position="33"/>
        <end position="45"/>
    </location>
</feature>
<gene>
    <name evidence="2" type="ORF">PLEPLA_LOCUS5504</name>
</gene>
<dbReference type="Proteomes" id="UP001153269">
    <property type="component" value="Unassembled WGS sequence"/>
</dbReference>
<feature type="compositionally biased region" description="Polar residues" evidence="1">
    <location>
        <begin position="1"/>
        <end position="32"/>
    </location>
</feature>
<accession>A0A9N7TRE7</accession>
<dbReference type="EMBL" id="CADEAL010000278">
    <property type="protein sequence ID" value="CAB1417685.1"/>
    <property type="molecule type" value="Genomic_DNA"/>
</dbReference>
<evidence type="ECO:0000313" key="3">
    <source>
        <dbReference type="Proteomes" id="UP001153269"/>
    </source>
</evidence>
<dbReference type="AlphaFoldDB" id="A0A9N7TRE7"/>
<reference evidence="2" key="1">
    <citation type="submission" date="2020-03" db="EMBL/GenBank/DDBJ databases">
        <authorList>
            <person name="Weist P."/>
        </authorList>
    </citation>
    <scope>NUCLEOTIDE SEQUENCE</scope>
</reference>
<proteinExistence type="predicted"/>